<organism evidence="1 2">
    <name type="scientific">Maribacter chungangensis</name>
    <dbReference type="NCBI Taxonomy" id="1069117"/>
    <lineage>
        <taxon>Bacteria</taxon>
        <taxon>Pseudomonadati</taxon>
        <taxon>Bacteroidota</taxon>
        <taxon>Flavobacteriia</taxon>
        <taxon>Flavobacteriales</taxon>
        <taxon>Flavobacteriaceae</taxon>
        <taxon>Maribacter</taxon>
    </lineage>
</organism>
<evidence type="ECO:0000313" key="1">
    <source>
        <dbReference type="EMBL" id="MFD0798973.1"/>
    </source>
</evidence>
<name>A0ABW3B851_9FLAO</name>
<proteinExistence type="predicted"/>
<dbReference type="RefSeq" id="WP_379935878.1">
    <property type="nucleotide sequence ID" value="NZ_JBHTHY010000014.1"/>
</dbReference>
<accession>A0ABW3B851</accession>
<reference evidence="2" key="1">
    <citation type="journal article" date="2019" name="Int. J. Syst. Evol. Microbiol.">
        <title>The Global Catalogue of Microorganisms (GCM) 10K type strain sequencing project: providing services to taxonomists for standard genome sequencing and annotation.</title>
        <authorList>
            <consortium name="The Broad Institute Genomics Platform"/>
            <consortium name="The Broad Institute Genome Sequencing Center for Infectious Disease"/>
            <person name="Wu L."/>
            <person name="Ma J."/>
        </authorList>
    </citation>
    <scope>NUCLEOTIDE SEQUENCE [LARGE SCALE GENOMIC DNA]</scope>
    <source>
        <strain evidence="2">CCUG 61948</strain>
    </source>
</reference>
<evidence type="ECO:0000313" key="2">
    <source>
        <dbReference type="Proteomes" id="UP001597012"/>
    </source>
</evidence>
<evidence type="ECO:0008006" key="3">
    <source>
        <dbReference type="Google" id="ProtNLM"/>
    </source>
</evidence>
<keyword evidence="2" id="KW-1185">Reference proteome</keyword>
<dbReference type="Proteomes" id="UP001597012">
    <property type="component" value="Unassembled WGS sequence"/>
</dbReference>
<gene>
    <name evidence="1" type="ORF">ACFQZJ_15985</name>
</gene>
<comment type="caution">
    <text evidence="1">The sequence shown here is derived from an EMBL/GenBank/DDBJ whole genome shotgun (WGS) entry which is preliminary data.</text>
</comment>
<sequence length="102" mass="11318">MKVANAKTEQTTTQKIQLVEGEFTISEANDVVTSLIDEKLNFHKLQRLSLSEGSSFADTRYPDGRIGELEREKATARAFFAEARKTGATIKINGTLEISLLK</sequence>
<protein>
    <recommendedName>
        <fullName evidence="3">DUF541 domain-containing protein</fullName>
    </recommendedName>
</protein>
<dbReference type="EMBL" id="JBHTHY010000014">
    <property type="protein sequence ID" value="MFD0798973.1"/>
    <property type="molecule type" value="Genomic_DNA"/>
</dbReference>